<dbReference type="GO" id="GO:0005829">
    <property type="term" value="C:cytosol"/>
    <property type="evidence" value="ECO:0007669"/>
    <property type="project" value="TreeGrafter"/>
</dbReference>
<evidence type="ECO:0000256" key="10">
    <source>
        <dbReference type="ARBA" id="ARBA00048954"/>
    </source>
</evidence>
<keyword evidence="4 11" id="KW-0547">Nucleotide-binding</keyword>
<dbReference type="GO" id="GO:0006269">
    <property type="term" value="P:DNA replication, synthesis of primer"/>
    <property type="evidence" value="ECO:0007669"/>
    <property type="project" value="UniProtKB-UniRule"/>
</dbReference>
<evidence type="ECO:0000256" key="11">
    <source>
        <dbReference type="RuleBase" id="RU362085"/>
    </source>
</evidence>
<dbReference type="Pfam" id="PF00772">
    <property type="entry name" value="DnaB"/>
    <property type="match status" value="1"/>
</dbReference>
<dbReference type="EC" id="5.6.2.3" evidence="11"/>
<evidence type="ECO:0000256" key="4">
    <source>
        <dbReference type="ARBA" id="ARBA00022741"/>
    </source>
</evidence>
<keyword evidence="8 11" id="KW-0238">DNA-binding</keyword>
<dbReference type="PROSITE" id="PS51199">
    <property type="entry name" value="SF4_HELICASE"/>
    <property type="match status" value="1"/>
</dbReference>
<evidence type="ECO:0000256" key="3">
    <source>
        <dbReference type="ARBA" id="ARBA00022705"/>
    </source>
</evidence>
<keyword evidence="2 11" id="KW-0639">Primosome</keyword>
<evidence type="ECO:0000256" key="8">
    <source>
        <dbReference type="ARBA" id="ARBA00023125"/>
    </source>
</evidence>
<evidence type="ECO:0000256" key="6">
    <source>
        <dbReference type="ARBA" id="ARBA00022806"/>
    </source>
</evidence>
<dbReference type="PANTHER" id="PTHR30153:SF2">
    <property type="entry name" value="REPLICATIVE DNA HELICASE"/>
    <property type="match status" value="1"/>
</dbReference>
<comment type="caution">
    <text evidence="12">The sequence shown here is derived from an EMBL/GenBank/DDBJ whole genome shotgun (WGS) entry which is preliminary data.</text>
</comment>
<dbReference type="GO" id="GO:0005524">
    <property type="term" value="F:ATP binding"/>
    <property type="evidence" value="ECO:0007669"/>
    <property type="project" value="UniProtKB-UniRule"/>
</dbReference>
<comment type="function">
    <text evidence="11">The main replicative DNA helicase, it participates in initiation and elongation during chromosome replication. Travels ahead of the DNA replisome, separating dsDNA into templates for DNA synthesis. A processive ATP-dependent 5'-3' DNA helicase it has DNA-dependent ATPase activity.</text>
</comment>
<dbReference type="SUPFAM" id="SSF48024">
    <property type="entry name" value="N-terminal domain of DnaB helicase"/>
    <property type="match status" value="1"/>
</dbReference>
<dbReference type="InterPro" id="IPR007693">
    <property type="entry name" value="DNA_helicase_DnaB-like_N"/>
</dbReference>
<dbReference type="GO" id="GO:1990077">
    <property type="term" value="C:primosome complex"/>
    <property type="evidence" value="ECO:0007669"/>
    <property type="project" value="UniProtKB-UniRule"/>
</dbReference>
<dbReference type="Gene3D" id="3.40.50.300">
    <property type="entry name" value="P-loop containing nucleotide triphosphate hydrolases"/>
    <property type="match status" value="1"/>
</dbReference>
<dbReference type="Gene3D" id="1.10.860.10">
    <property type="entry name" value="DNAb Helicase, Chain A"/>
    <property type="match status" value="1"/>
</dbReference>
<sequence>METTTTTTAVPPLELTRAPRKTPSLDLRDIPQAPGPEKGVLALMAMDPATYVGQCVTIGMTEDYFYLPAHKLLWRLFQARYNKNEPIDIVSITQALEDMHQLEAVGGSAGLAEIYTFTTTGAYFEHYLNVLKDKFILRSIIDIANQSTTQAFDNPDDVAELLDSVETHIFQIRERYNSAKDEQSLASILKQAVTNFEKFIASKGQIQGLTTGFEELDKKSNGLKPGDMFIIAARPSMGKTSFLLNIIEHIALNEKKPTLLFSCEMPAVQIVERLLFARSGVRSREIIKRGNLTQLEMKHFKQAVKEVGASQLVIDDTAAISINELRAKARRVMRDQGGLAAIGVDYLQLMRSHSKQAANSREREVAEISAGLKALAKELKVPVIVLAQLNRGPESRTGASLGVPRISDLRESGSIEQDADMIGLLYRSAYYAEDEEKRQQMAGRANLHLAKNRNGPTGDVPLHFEAELMRFSTREADEHDQESE</sequence>
<proteinExistence type="inferred from homology"/>
<organism evidence="12 13">
    <name type="scientific">Akkermansia muciniphila</name>
    <dbReference type="NCBI Taxonomy" id="239935"/>
    <lineage>
        <taxon>Bacteria</taxon>
        <taxon>Pseudomonadati</taxon>
        <taxon>Verrucomicrobiota</taxon>
        <taxon>Verrucomicrobiia</taxon>
        <taxon>Verrucomicrobiales</taxon>
        <taxon>Akkermansiaceae</taxon>
        <taxon>Akkermansia</taxon>
    </lineage>
</organism>
<dbReference type="GO" id="GO:0043139">
    <property type="term" value="F:5'-3' DNA helicase activity"/>
    <property type="evidence" value="ECO:0007669"/>
    <property type="project" value="UniProtKB-EC"/>
</dbReference>
<comment type="similarity">
    <text evidence="1 11">Belongs to the helicase family. DnaB subfamily.</text>
</comment>
<reference evidence="12 13" key="1">
    <citation type="journal article" date="2017" name="BMC Genomics">
        <title>Genome sequencing of 39 Akkermansia muciniphila isolates reveals its population structure, genomic and functional diverisity, and global distribution in mammalian gut microbiotas.</title>
        <authorList>
            <person name="Guo X."/>
            <person name="Li S."/>
            <person name="Zhang J."/>
            <person name="Wu F."/>
            <person name="Li X."/>
            <person name="Wu D."/>
            <person name="Zhang M."/>
            <person name="Ou Z."/>
            <person name="Jie Z."/>
            <person name="Yan Q."/>
            <person name="Li P."/>
            <person name="Yi J."/>
            <person name="Peng Y."/>
        </authorList>
    </citation>
    <scope>NUCLEOTIDE SEQUENCE [LARGE SCALE GENOMIC DNA]</scope>
    <source>
        <strain evidence="12 13">GP43</strain>
    </source>
</reference>
<accession>A0A2N8INA3</accession>
<keyword evidence="9" id="KW-0413">Isomerase</keyword>
<protein>
    <recommendedName>
        <fullName evidence="11">Replicative DNA helicase</fullName>
        <ecNumber evidence="11">5.6.2.3</ecNumber>
    </recommendedName>
</protein>
<keyword evidence="7 11" id="KW-0067">ATP-binding</keyword>
<dbReference type="RefSeq" id="WP_012419480.1">
    <property type="nucleotide sequence ID" value="NZ_AP021898.1"/>
</dbReference>
<evidence type="ECO:0000313" key="12">
    <source>
        <dbReference type="EMBL" id="PNC56884.1"/>
    </source>
</evidence>
<evidence type="ECO:0000256" key="1">
    <source>
        <dbReference type="ARBA" id="ARBA00008428"/>
    </source>
</evidence>
<evidence type="ECO:0000256" key="9">
    <source>
        <dbReference type="ARBA" id="ARBA00023235"/>
    </source>
</evidence>
<dbReference type="AlphaFoldDB" id="A0A2N8INA3"/>
<keyword evidence="6 11" id="KW-0347">Helicase</keyword>
<dbReference type="EMBL" id="PJKN01000002">
    <property type="protein sequence ID" value="PNC56884.1"/>
    <property type="molecule type" value="Genomic_DNA"/>
</dbReference>
<dbReference type="PANTHER" id="PTHR30153">
    <property type="entry name" value="REPLICATIVE DNA HELICASE DNAB"/>
    <property type="match status" value="1"/>
</dbReference>
<dbReference type="InterPro" id="IPR027417">
    <property type="entry name" value="P-loop_NTPase"/>
</dbReference>
<dbReference type="GO" id="GO:0003677">
    <property type="term" value="F:DNA binding"/>
    <property type="evidence" value="ECO:0007669"/>
    <property type="project" value="UniProtKB-UniRule"/>
</dbReference>
<evidence type="ECO:0000256" key="5">
    <source>
        <dbReference type="ARBA" id="ARBA00022801"/>
    </source>
</evidence>
<dbReference type="OMA" id="WENLAKC"/>
<dbReference type="CDD" id="cd00984">
    <property type="entry name" value="DnaB_C"/>
    <property type="match status" value="1"/>
</dbReference>
<comment type="catalytic activity">
    <reaction evidence="10 11">
        <text>ATP + H2O = ADP + phosphate + H(+)</text>
        <dbReference type="Rhea" id="RHEA:13065"/>
        <dbReference type="ChEBI" id="CHEBI:15377"/>
        <dbReference type="ChEBI" id="CHEBI:15378"/>
        <dbReference type="ChEBI" id="CHEBI:30616"/>
        <dbReference type="ChEBI" id="CHEBI:43474"/>
        <dbReference type="ChEBI" id="CHEBI:456216"/>
        <dbReference type="EC" id="5.6.2.3"/>
    </reaction>
</comment>
<dbReference type="NCBIfam" id="TIGR00665">
    <property type="entry name" value="DnaB"/>
    <property type="match status" value="1"/>
</dbReference>
<gene>
    <name evidence="12" type="primary">dnaB</name>
    <name evidence="12" type="ORF">CXU09_04730</name>
</gene>
<dbReference type="SUPFAM" id="SSF52540">
    <property type="entry name" value="P-loop containing nucleoside triphosphate hydrolases"/>
    <property type="match status" value="1"/>
</dbReference>
<evidence type="ECO:0000313" key="13">
    <source>
        <dbReference type="Proteomes" id="UP000235914"/>
    </source>
</evidence>
<evidence type="ECO:0000256" key="7">
    <source>
        <dbReference type="ARBA" id="ARBA00022840"/>
    </source>
</evidence>
<dbReference type="Pfam" id="PF03796">
    <property type="entry name" value="DnaB_C"/>
    <property type="match status" value="1"/>
</dbReference>
<keyword evidence="3 11" id="KW-0235">DNA replication</keyword>
<dbReference type="InterPro" id="IPR007694">
    <property type="entry name" value="DNA_helicase_DnaB-like_C"/>
</dbReference>
<name>A0A2N8INA3_9BACT</name>
<keyword evidence="5 11" id="KW-0378">Hydrolase</keyword>
<dbReference type="InterPro" id="IPR036185">
    <property type="entry name" value="DNA_heli_DnaB-like_N_sf"/>
</dbReference>
<dbReference type="GeneID" id="60879892"/>
<dbReference type="InterPro" id="IPR007692">
    <property type="entry name" value="DNA_helicase_DnaB"/>
</dbReference>
<dbReference type="GO" id="GO:0016787">
    <property type="term" value="F:hydrolase activity"/>
    <property type="evidence" value="ECO:0007669"/>
    <property type="project" value="UniProtKB-KW"/>
</dbReference>
<dbReference type="Proteomes" id="UP000235914">
    <property type="component" value="Unassembled WGS sequence"/>
</dbReference>
<evidence type="ECO:0000256" key="2">
    <source>
        <dbReference type="ARBA" id="ARBA00022515"/>
    </source>
</evidence>
<dbReference type="InterPro" id="IPR016136">
    <property type="entry name" value="DNA_helicase_N/primase_C"/>
</dbReference>